<dbReference type="OrthoDB" id="2716688at2"/>
<reference evidence="2 3" key="1">
    <citation type="submission" date="2017-07" db="EMBL/GenBank/DDBJ databases">
        <title>Amycolatopsis antarcticus sp. nov., isolated from the surface of an Antarcticus brown macroalga.</title>
        <authorList>
            <person name="Wang J."/>
            <person name="Leiva S."/>
            <person name="Huang J."/>
            <person name="Huang Y."/>
        </authorList>
    </citation>
    <scope>NUCLEOTIDE SEQUENCE [LARGE SCALE GENOMIC DNA]</scope>
    <source>
        <strain evidence="2 3">AU-G6</strain>
    </source>
</reference>
<keyword evidence="1" id="KW-0472">Membrane</keyword>
<comment type="caution">
    <text evidence="2">The sequence shown here is derived from an EMBL/GenBank/DDBJ whole genome shotgun (WGS) entry which is preliminary data.</text>
</comment>
<sequence>MVKKLKRRWQLGRVRPGDGRPLAEYRLWQLFSRSLFFLDLPAPSGHSQTYAVDVRYLADAKTKSQHNNAVGRSPAALYRDGVQVHRANLPTTFPVPGGVIEVATSAFGLKRMRYVAEDGSEHALRPHRSSQEGLRARFEQKFPRTSTVIGALALVILLVVFVVAVLKGVETVTRIPVVAEHLGTFVSPIRLPTWANVTMVVAGILSAVERALRLRYHWLIDSVAS</sequence>
<dbReference type="RefSeq" id="WP_094864545.1">
    <property type="nucleotide sequence ID" value="NZ_NKYE01000014.1"/>
</dbReference>
<gene>
    <name evidence="2" type="ORF">CFN78_20800</name>
</gene>
<dbReference type="EMBL" id="NKYE01000014">
    <property type="protein sequence ID" value="OZM71242.1"/>
    <property type="molecule type" value="Genomic_DNA"/>
</dbReference>
<proteinExistence type="predicted"/>
<organism evidence="2 3">
    <name type="scientific">Amycolatopsis antarctica</name>
    <dbReference type="NCBI Taxonomy" id="1854586"/>
    <lineage>
        <taxon>Bacteria</taxon>
        <taxon>Bacillati</taxon>
        <taxon>Actinomycetota</taxon>
        <taxon>Actinomycetes</taxon>
        <taxon>Pseudonocardiales</taxon>
        <taxon>Pseudonocardiaceae</taxon>
        <taxon>Amycolatopsis</taxon>
    </lineage>
</organism>
<accession>A0A263CYK9</accession>
<name>A0A263CYK9_9PSEU</name>
<dbReference type="Proteomes" id="UP000242444">
    <property type="component" value="Unassembled WGS sequence"/>
</dbReference>
<feature type="transmembrane region" description="Helical" evidence="1">
    <location>
        <begin position="189"/>
        <end position="208"/>
    </location>
</feature>
<feature type="transmembrane region" description="Helical" evidence="1">
    <location>
        <begin position="147"/>
        <end position="169"/>
    </location>
</feature>
<keyword evidence="3" id="KW-1185">Reference proteome</keyword>
<evidence type="ECO:0000313" key="2">
    <source>
        <dbReference type="EMBL" id="OZM71242.1"/>
    </source>
</evidence>
<dbReference type="InParanoid" id="A0A263CYK9"/>
<protein>
    <submittedName>
        <fullName evidence="2">Uncharacterized protein</fullName>
    </submittedName>
</protein>
<keyword evidence="1" id="KW-1133">Transmembrane helix</keyword>
<evidence type="ECO:0000256" key="1">
    <source>
        <dbReference type="SAM" id="Phobius"/>
    </source>
</evidence>
<dbReference type="AlphaFoldDB" id="A0A263CYK9"/>
<evidence type="ECO:0000313" key="3">
    <source>
        <dbReference type="Proteomes" id="UP000242444"/>
    </source>
</evidence>
<keyword evidence="1" id="KW-0812">Transmembrane</keyword>